<keyword evidence="3" id="KW-1185">Reference proteome</keyword>
<name>A0A7N4NJ84_SARHA</name>
<dbReference type="GeneTree" id="ENSGT00940000166717"/>
<proteinExistence type="predicted"/>
<evidence type="ECO:0000313" key="3">
    <source>
        <dbReference type="Proteomes" id="UP000007648"/>
    </source>
</evidence>
<sequence length="829" mass="94251">MRRRRILPNASVELSGNHRAKVDISPCSSYWTLPLNTQQHHCKPLMIPHLNQNQAKIKVLSHPGYKNTSAPSSCFKHQGSAIQLSHAKNSTVAVSLPHLGHQCPTKPTTTRSSCPKHWARNVIPSLPFSDSRVKTADVIDLPCSEKWITSPSSPDLWNKASLDQEHLPRISQGFDHWAENARHLNHWTTISSSPHYQNEVTSCRTCRSRAKTKSSLSLDYGTKATIIPFSSYNHQSKVSQSLKHYERSISSPLPLKIFSYRAKGTPLIYRDPCSKTSGESGRYHRESPLLYADRMIDSVQSRLKFNQCFKSPDAKHCIIHPLRSKSHETETKLLPDYQVSLKKLLLDPEYRDKFLLDSKKDTEIPLSLSYQSNDELEPDQNAKCLLTPTHHVKSTFDVDQQQIEDTIGSKAEVHFASDLNHKIKFRPSIDDCMKYDPRPEQQDEMSSDSDFLMKDKSDSGQEIKLPSKPTNWVIFPLDNNPRDISSQNSQIAPYSSLEQQSTSPLDNTQETSSPFLKQWLKPTQAPKYCTTHFTWPKHPDTPSSEFDFQQTSPLSFEHRQINTPIFDEQLESIRDSLSSAQGHSHLYHSAKAYPDKQGKAVSIPKYQNQAINNRESSWCFNYIRPYIIKGGTVHSRTVNSIISSIPQKEIKNDIRKQILLKRMKESSNHRFGSHLCASYNVCVLCASWIPDGCPHVDKMNGQTIAQLLAIPTPVPGSNTRMGIKFILQLPPQRTSPDIYSPHTNFGVPHHTHSSTIPSSFHSEFISHESPLLSSLGYNHARHQHSARRKASRSSELLLGEMSRRKEESVESVGIFKPFLERYHMKRRGN</sequence>
<feature type="region of interest" description="Disordered" evidence="1">
    <location>
        <begin position="483"/>
        <end position="512"/>
    </location>
</feature>
<feature type="compositionally biased region" description="Basic and acidic residues" evidence="1">
    <location>
        <begin position="451"/>
        <end position="461"/>
    </location>
</feature>
<gene>
    <name evidence="2" type="primary">LOC100929144</name>
</gene>
<evidence type="ECO:0000256" key="1">
    <source>
        <dbReference type="SAM" id="MobiDB-lite"/>
    </source>
</evidence>
<dbReference type="InterPro" id="IPR038954">
    <property type="entry name" value="CSNKA2IP"/>
</dbReference>
<reference evidence="2" key="2">
    <citation type="submission" date="2025-08" db="UniProtKB">
        <authorList>
            <consortium name="Ensembl"/>
        </authorList>
    </citation>
    <scope>IDENTIFICATION</scope>
</reference>
<reference evidence="2" key="3">
    <citation type="submission" date="2025-09" db="UniProtKB">
        <authorList>
            <consortium name="Ensembl"/>
        </authorList>
    </citation>
    <scope>IDENTIFICATION</scope>
</reference>
<dbReference type="OrthoDB" id="9450511at2759"/>
<dbReference type="InParanoid" id="A0A7N4NJ84"/>
<protein>
    <submittedName>
        <fullName evidence="2">Uncharacterized protein</fullName>
    </submittedName>
</protein>
<organism evidence="2 3">
    <name type="scientific">Sarcophilus harrisii</name>
    <name type="common">Tasmanian devil</name>
    <name type="synonym">Sarcophilus laniarius</name>
    <dbReference type="NCBI Taxonomy" id="9305"/>
    <lineage>
        <taxon>Eukaryota</taxon>
        <taxon>Metazoa</taxon>
        <taxon>Chordata</taxon>
        <taxon>Craniata</taxon>
        <taxon>Vertebrata</taxon>
        <taxon>Euteleostomi</taxon>
        <taxon>Mammalia</taxon>
        <taxon>Metatheria</taxon>
        <taxon>Dasyuromorphia</taxon>
        <taxon>Dasyuridae</taxon>
        <taxon>Sarcophilus</taxon>
    </lineage>
</organism>
<feature type="compositionally biased region" description="Basic and acidic residues" evidence="1">
    <location>
        <begin position="430"/>
        <end position="441"/>
    </location>
</feature>
<dbReference type="RefSeq" id="XP_012401495.1">
    <property type="nucleotide sequence ID" value="XM_012546041.2"/>
</dbReference>
<dbReference type="PANTHER" id="PTHR35825">
    <property type="entry name" value="CASEIN KINASE II SUBUNIT ALPHA PRIME-INTERACTING PROTEIN"/>
    <property type="match status" value="1"/>
</dbReference>
<dbReference type="RefSeq" id="XP_031814714.1">
    <property type="nucleotide sequence ID" value="XM_031958854.1"/>
</dbReference>
<feature type="region of interest" description="Disordered" evidence="1">
    <location>
        <begin position="430"/>
        <end position="465"/>
    </location>
</feature>
<dbReference type="GeneID" id="100929144"/>
<reference evidence="2 3" key="1">
    <citation type="journal article" date="2011" name="Proc. Natl. Acad. Sci. U.S.A.">
        <title>Genetic diversity and population structure of the endangered marsupial Sarcophilus harrisii (Tasmanian devil).</title>
        <authorList>
            <person name="Miller W."/>
            <person name="Hayes V.M."/>
            <person name="Ratan A."/>
            <person name="Petersen D.C."/>
            <person name="Wittekindt N.E."/>
            <person name="Miller J."/>
            <person name="Walenz B."/>
            <person name="Knight J."/>
            <person name="Qi J."/>
            <person name="Zhao F."/>
            <person name="Wang Q."/>
            <person name="Bedoya-Reina O.C."/>
            <person name="Katiyar N."/>
            <person name="Tomsho L.P."/>
            <person name="Kasson L.M."/>
            <person name="Hardie R.A."/>
            <person name="Woodbridge P."/>
            <person name="Tindall E.A."/>
            <person name="Bertelsen M.F."/>
            <person name="Dixon D."/>
            <person name="Pyecroft S."/>
            <person name="Helgen K.M."/>
            <person name="Lesk A.M."/>
            <person name="Pringle T.H."/>
            <person name="Patterson N."/>
            <person name="Zhang Y."/>
            <person name="Kreiss A."/>
            <person name="Woods G.M."/>
            <person name="Jones M.E."/>
            <person name="Schuster S.C."/>
        </authorList>
    </citation>
    <scope>NUCLEOTIDE SEQUENCE [LARGE SCALE GENOMIC DNA]</scope>
</reference>
<accession>A0A7N4NJ84</accession>
<dbReference type="AlphaFoldDB" id="A0A7N4NJ84"/>
<dbReference type="PANTHER" id="PTHR35825:SF2">
    <property type="entry name" value="CASEIN KINASE II SUBUNIT ALPHA'-INTERACTING PROTEIN"/>
    <property type="match status" value="1"/>
</dbReference>
<dbReference type="Ensembl" id="ENSSHAT00000030667.1">
    <property type="protein sequence ID" value="ENSSHAP00000023919.1"/>
    <property type="gene ID" value="ENSSHAG00000023777.1"/>
</dbReference>
<evidence type="ECO:0000313" key="2">
    <source>
        <dbReference type="Ensembl" id="ENSSHAP00000023919.1"/>
    </source>
</evidence>
<dbReference type="KEGG" id="shr:100929144"/>
<dbReference type="Proteomes" id="UP000007648">
    <property type="component" value="Unassembled WGS sequence"/>
</dbReference>